<reference evidence="3 4" key="1">
    <citation type="journal article" date="2013" name="Antonie Van Leeuwenhoek">
        <title>Dongia rigui sp. nov., isolated from freshwater of a large wetland in Korea.</title>
        <authorList>
            <person name="Baik K.S."/>
            <person name="Hwang Y.M."/>
            <person name="Choi J.S."/>
            <person name="Kwon J."/>
            <person name="Seong C.N."/>
        </authorList>
    </citation>
    <scope>NUCLEOTIDE SEQUENCE [LARGE SCALE GENOMIC DNA]</scope>
    <source>
        <strain evidence="3 4">04SU4-P</strain>
    </source>
</reference>
<proteinExistence type="predicted"/>
<dbReference type="RefSeq" id="WP_320499862.1">
    <property type="nucleotide sequence ID" value="NZ_JAXCLX010000001.1"/>
</dbReference>
<sequence length="309" mass="31362">MAAGSRKLIKQTMYDLDIGGTTTFAAGVIDWGEGGDDLLVGGNRTNDWLYGGAGDDGITGNGGNDTLIGGDGADLLHGGSGSDTIVYAGSDEAVSIDLQGHSGAGGEAEGDTIWEVENIVGSAHHDWLMGDGLGNYIQGGDGHDTIYGRSGDDYLDGGADDDTLQGDAGNDTLWGGDGADTMRGGSGDDTLYGGAGDDRIYGNDGADLIIGGAGFDEMSGGGGADTFVFHGDALDGLDIITDFNPAEDILRLVGVSGPDDWQDALVHTDQDGFVVITFPGSSVTLEGTNLGQVGTLAELDALINIEYAP</sequence>
<dbReference type="PROSITE" id="PS00330">
    <property type="entry name" value="HEMOLYSIN_CALCIUM"/>
    <property type="match status" value="3"/>
</dbReference>
<comment type="caution">
    <text evidence="3">The sequence shown here is derived from an EMBL/GenBank/DDBJ whole genome shotgun (WGS) entry which is preliminary data.</text>
</comment>
<dbReference type="InterPro" id="IPR018511">
    <property type="entry name" value="Hemolysin-typ_Ca-bd_CS"/>
</dbReference>
<evidence type="ECO:0000256" key="2">
    <source>
        <dbReference type="ARBA" id="ARBA00022525"/>
    </source>
</evidence>
<dbReference type="PANTHER" id="PTHR38340:SF1">
    <property type="entry name" value="S-LAYER PROTEIN"/>
    <property type="match status" value="1"/>
</dbReference>
<name>A0ABU5DWR7_9PROT</name>
<dbReference type="Gene3D" id="2.150.10.10">
    <property type="entry name" value="Serralysin-like metalloprotease, C-terminal"/>
    <property type="match status" value="3"/>
</dbReference>
<dbReference type="Proteomes" id="UP001271769">
    <property type="component" value="Unassembled WGS sequence"/>
</dbReference>
<evidence type="ECO:0000313" key="3">
    <source>
        <dbReference type="EMBL" id="MDY0871432.1"/>
    </source>
</evidence>
<dbReference type="InterPro" id="IPR001343">
    <property type="entry name" value="Hemolysn_Ca-bd"/>
</dbReference>
<dbReference type="SUPFAM" id="SSF51120">
    <property type="entry name" value="beta-Roll"/>
    <property type="match status" value="3"/>
</dbReference>
<protein>
    <submittedName>
        <fullName evidence="3">Calcium-binding protein</fullName>
    </submittedName>
</protein>
<evidence type="ECO:0000256" key="1">
    <source>
        <dbReference type="ARBA" id="ARBA00004613"/>
    </source>
</evidence>
<dbReference type="Pfam" id="PF00353">
    <property type="entry name" value="HemolysinCabind"/>
    <property type="match status" value="3"/>
</dbReference>
<keyword evidence="2" id="KW-0964">Secreted</keyword>
<dbReference type="EMBL" id="JAXCLX010000001">
    <property type="protein sequence ID" value="MDY0871432.1"/>
    <property type="molecule type" value="Genomic_DNA"/>
</dbReference>
<dbReference type="InterPro" id="IPR011049">
    <property type="entry name" value="Serralysin-like_metalloprot_C"/>
</dbReference>
<gene>
    <name evidence="3" type="ORF">SMD31_05845</name>
</gene>
<dbReference type="PRINTS" id="PR00313">
    <property type="entry name" value="CABNDNGRPT"/>
</dbReference>
<keyword evidence="4" id="KW-1185">Reference proteome</keyword>
<organism evidence="3 4">
    <name type="scientific">Dongia rigui</name>
    <dbReference type="NCBI Taxonomy" id="940149"/>
    <lineage>
        <taxon>Bacteria</taxon>
        <taxon>Pseudomonadati</taxon>
        <taxon>Pseudomonadota</taxon>
        <taxon>Alphaproteobacteria</taxon>
        <taxon>Rhodospirillales</taxon>
        <taxon>Dongiaceae</taxon>
        <taxon>Dongia</taxon>
    </lineage>
</organism>
<accession>A0ABU5DWR7</accession>
<dbReference type="PANTHER" id="PTHR38340">
    <property type="entry name" value="S-LAYER PROTEIN"/>
    <property type="match status" value="1"/>
</dbReference>
<evidence type="ECO:0000313" key="4">
    <source>
        <dbReference type="Proteomes" id="UP001271769"/>
    </source>
</evidence>
<dbReference type="InterPro" id="IPR050557">
    <property type="entry name" value="RTX_toxin/Mannuronan_C5-epim"/>
</dbReference>
<comment type="subcellular location">
    <subcellularLocation>
        <location evidence="1">Secreted</location>
    </subcellularLocation>
</comment>